<proteinExistence type="predicted"/>
<dbReference type="RefSeq" id="WP_166861781.1">
    <property type="nucleotide sequence ID" value="NZ_JAAQOM010000013.1"/>
</dbReference>
<name>A0ABX0PHB0_9BURK</name>
<organism evidence="1 2">
    <name type="scientific">Telluria antibiotica</name>
    <dbReference type="NCBI Taxonomy" id="2717319"/>
    <lineage>
        <taxon>Bacteria</taxon>
        <taxon>Pseudomonadati</taxon>
        <taxon>Pseudomonadota</taxon>
        <taxon>Betaproteobacteria</taxon>
        <taxon>Burkholderiales</taxon>
        <taxon>Oxalobacteraceae</taxon>
        <taxon>Telluria group</taxon>
        <taxon>Telluria</taxon>
    </lineage>
</organism>
<reference evidence="1 2" key="1">
    <citation type="submission" date="2020-03" db="EMBL/GenBank/DDBJ databases">
        <title>Genome sequence of strain Massilia sp. TW-1.</title>
        <authorList>
            <person name="Chaudhary D.K."/>
        </authorList>
    </citation>
    <scope>NUCLEOTIDE SEQUENCE [LARGE SCALE GENOMIC DNA]</scope>
    <source>
        <strain evidence="1 2">TW-1</strain>
    </source>
</reference>
<sequence length="141" mass="15011">MKAERVELAALAAAAGPQRSPLEISTSVYLADFTAACEAVCAVPEDVRQQRIMALRAIVARPSDVEAMRAACWLNAPDGARMVAVMSAGLPKARAKDSLNKFDALERGLVWIALQKLLADLGQIQKCMQGGAMPATHGRAH</sequence>
<comment type="caution">
    <text evidence="1">The sequence shown here is derived from an EMBL/GenBank/DDBJ whole genome shotgun (WGS) entry which is preliminary data.</text>
</comment>
<keyword evidence="2" id="KW-1185">Reference proteome</keyword>
<evidence type="ECO:0000313" key="2">
    <source>
        <dbReference type="Proteomes" id="UP000716322"/>
    </source>
</evidence>
<dbReference type="EMBL" id="JAAQOM010000013">
    <property type="protein sequence ID" value="NIA56192.1"/>
    <property type="molecule type" value="Genomic_DNA"/>
</dbReference>
<evidence type="ECO:0000313" key="1">
    <source>
        <dbReference type="EMBL" id="NIA56192.1"/>
    </source>
</evidence>
<dbReference type="Proteomes" id="UP000716322">
    <property type="component" value="Unassembled WGS sequence"/>
</dbReference>
<accession>A0ABX0PHB0</accession>
<protein>
    <submittedName>
        <fullName evidence="1">Uncharacterized protein</fullName>
    </submittedName>
</protein>
<gene>
    <name evidence="1" type="ORF">HAV22_21400</name>
</gene>